<gene>
    <name evidence="3" type="ordered locus">TERMP_02149</name>
</gene>
<dbReference type="Proteomes" id="UP000007478">
    <property type="component" value="Chromosome"/>
</dbReference>
<name>F0LMA0_THEBM</name>
<keyword evidence="1" id="KW-0812">Transmembrane</keyword>
<feature type="transmembrane region" description="Helical" evidence="1">
    <location>
        <begin position="29"/>
        <end position="50"/>
    </location>
</feature>
<protein>
    <recommendedName>
        <fullName evidence="2">DUF835 domain-containing protein</fullName>
    </recommendedName>
</protein>
<dbReference type="AlphaFoldDB" id="F0LMA0"/>
<accession>F0LMA0</accession>
<keyword evidence="1" id="KW-0472">Membrane</keyword>
<feature type="domain" description="DUF835" evidence="2">
    <location>
        <begin position="226"/>
        <end position="352"/>
    </location>
</feature>
<dbReference type="HOGENOM" id="CLU_063611_0_0_2"/>
<feature type="transmembrane region" description="Helical" evidence="1">
    <location>
        <begin position="85"/>
        <end position="105"/>
    </location>
</feature>
<dbReference type="PANTHER" id="PTHR33531:SF7">
    <property type="entry name" value="HYPOTHETICAL MEMBRANE PROTEIN, CONSERVED"/>
    <property type="match status" value="1"/>
</dbReference>
<dbReference type="InterPro" id="IPR008553">
    <property type="entry name" value="DUF835"/>
</dbReference>
<dbReference type="PATRIC" id="fig|391623.17.peg.2146"/>
<feature type="transmembrane region" description="Helical" evidence="1">
    <location>
        <begin position="6"/>
        <end position="22"/>
    </location>
</feature>
<sequence>MGRGLSLVIKLIAALYLLYIARTRDRKSALIWGLAWLSAALSILFDIAGVNYLNSLFEALFASLLFCGVLMIINEEAFYFFTPGFYYVASVPFIITLYLIGIMHFGERSEWMMTIGVPYGLSGFYILLSGVLILPFSRVYRKKATFLAISLILYGAHEMDYPILRPVSWFAPIGFLLGAIFTFMVSYSVIQFVRTERFQEFPRRRKYEKSEGEIETGVLIIGEEKYREIRETLQNTKVLAFLRDLSNVPGRWEVYFITHITGKDFKTISPTNLAKMVELVNRYLRSMAETEQRGIIVIDCLEYLIMYNSFESIVKFLSLLRDFVLMYGGTLVLVTNPSVWSEKEWALLKRLLS</sequence>
<evidence type="ECO:0000259" key="2">
    <source>
        <dbReference type="Pfam" id="PF05763"/>
    </source>
</evidence>
<evidence type="ECO:0000313" key="4">
    <source>
        <dbReference type="Proteomes" id="UP000007478"/>
    </source>
</evidence>
<feature type="transmembrane region" description="Helical" evidence="1">
    <location>
        <begin position="170"/>
        <end position="193"/>
    </location>
</feature>
<feature type="transmembrane region" description="Helical" evidence="1">
    <location>
        <begin position="111"/>
        <end position="134"/>
    </location>
</feature>
<dbReference type="Pfam" id="PF05763">
    <property type="entry name" value="DUF835"/>
    <property type="match status" value="1"/>
</dbReference>
<proteinExistence type="predicted"/>
<organism evidence="3 4">
    <name type="scientific">Thermococcus barophilus (strain DSM 11836 / MP)</name>
    <dbReference type="NCBI Taxonomy" id="391623"/>
    <lineage>
        <taxon>Archaea</taxon>
        <taxon>Methanobacteriati</taxon>
        <taxon>Methanobacteriota</taxon>
        <taxon>Thermococci</taxon>
        <taxon>Thermococcales</taxon>
        <taxon>Thermococcaceae</taxon>
        <taxon>Thermococcus</taxon>
    </lineage>
</organism>
<dbReference type="KEGG" id="tba:TERMP_02149"/>
<feature type="transmembrane region" description="Helical" evidence="1">
    <location>
        <begin position="146"/>
        <end position="164"/>
    </location>
</feature>
<keyword evidence="1" id="KW-1133">Transmembrane helix</keyword>
<feature type="transmembrane region" description="Helical" evidence="1">
    <location>
        <begin position="56"/>
        <end position="73"/>
    </location>
</feature>
<dbReference type="EMBL" id="CP002372">
    <property type="protein sequence ID" value="ADT85123.1"/>
    <property type="molecule type" value="Genomic_DNA"/>
</dbReference>
<evidence type="ECO:0000256" key="1">
    <source>
        <dbReference type="SAM" id="Phobius"/>
    </source>
</evidence>
<dbReference type="eggNOG" id="arCOG03805">
    <property type="taxonomic scope" value="Archaea"/>
</dbReference>
<dbReference type="PANTHER" id="PTHR33531">
    <property type="entry name" value="RUBRERYTHRIN SUBFAMILY"/>
    <property type="match status" value="1"/>
</dbReference>
<keyword evidence="4" id="KW-1185">Reference proteome</keyword>
<reference evidence="3 4" key="1">
    <citation type="journal article" date="2011" name="J. Bacteriol.">
        <title>Complete genome sequence of the hyperthermophilic, piezophilic, heterotrophic, and carboxydotrophic archaeon Thermococcus barophilus MP.</title>
        <authorList>
            <person name="Vannier P."/>
            <person name="Marteinsson V.T."/>
            <person name="Fridjonsson O.H."/>
            <person name="Oger P."/>
            <person name="Jebbar M."/>
        </authorList>
    </citation>
    <scope>NUCLEOTIDE SEQUENCE [LARGE SCALE GENOMIC DNA]</scope>
    <source>
        <strain evidence="4">DSM 11836 / MP</strain>
    </source>
</reference>
<evidence type="ECO:0000313" key="3">
    <source>
        <dbReference type="EMBL" id="ADT85123.1"/>
    </source>
</evidence>